<feature type="compositionally biased region" description="Low complexity" evidence="3">
    <location>
        <begin position="14"/>
        <end position="24"/>
    </location>
</feature>
<dbReference type="VEuPathDB" id="FungiDB:PYU1_G002522"/>
<keyword evidence="2" id="KW-0539">Nucleus</keyword>
<comment type="subcellular location">
    <subcellularLocation>
        <location evidence="1">Nucleus</location>
    </subcellularLocation>
</comment>
<reference evidence="6" key="2">
    <citation type="submission" date="2010-04" db="EMBL/GenBank/DDBJ databases">
        <authorList>
            <person name="Buell R."/>
            <person name="Hamilton J."/>
            <person name="Hostetler J."/>
        </authorList>
    </citation>
    <scope>NUCLEOTIDE SEQUENCE [LARGE SCALE GENOMIC DNA]</scope>
    <source>
        <strain evidence="6">DAOM:BR144</strain>
    </source>
</reference>
<dbReference type="PANTHER" id="PTHR15818:SF2">
    <property type="entry name" value="G-PATCH DOMAIN AND KOW MOTIFS-CONTAINING PROTEIN"/>
    <property type="match status" value="1"/>
</dbReference>
<dbReference type="HOGENOM" id="CLU_048681_0_0_1"/>
<evidence type="ECO:0000256" key="3">
    <source>
        <dbReference type="SAM" id="MobiDB-lite"/>
    </source>
</evidence>
<evidence type="ECO:0000256" key="1">
    <source>
        <dbReference type="ARBA" id="ARBA00004123"/>
    </source>
</evidence>
<dbReference type="Pfam" id="PF12656">
    <property type="entry name" value="G-patch_2"/>
    <property type="match status" value="1"/>
</dbReference>
<keyword evidence="6" id="KW-1185">Reference proteome</keyword>
<protein>
    <recommendedName>
        <fullName evidence="4">Spp2/MOS2 G-patch domain-containing protein</fullName>
    </recommendedName>
</protein>
<reference evidence="6" key="1">
    <citation type="journal article" date="2010" name="Genome Biol.">
        <title>Genome sequence of the necrotrophic plant pathogen Pythium ultimum reveals original pathogenicity mechanisms and effector repertoire.</title>
        <authorList>
            <person name="Levesque C.A."/>
            <person name="Brouwer H."/>
            <person name="Cano L."/>
            <person name="Hamilton J.P."/>
            <person name="Holt C."/>
            <person name="Huitema E."/>
            <person name="Raffaele S."/>
            <person name="Robideau G.P."/>
            <person name="Thines M."/>
            <person name="Win J."/>
            <person name="Zerillo M.M."/>
            <person name="Beakes G.W."/>
            <person name="Boore J.L."/>
            <person name="Busam D."/>
            <person name="Dumas B."/>
            <person name="Ferriera S."/>
            <person name="Fuerstenberg S.I."/>
            <person name="Gachon C.M."/>
            <person name="Gaulin E."/>
            <person name="Govers F."/>
            <person name="Grenville-Briggs L."/>
            <person name="Horner N."/>
            <person name="Hostetler J."/>
            <person name="Jiang R.H."/>
            <person name="Johnson J."/>
            <person name="Krajaejun T."/>
            <person name="Lin H."/>
            <person name="Meijer H.J."/>
            <person name="Moore B."/>
            <person name="Morris P."/>
            <person name="Phuntmart V."/>
            <person name="Puiu D."/>
            <person name="Shetty J."/>
            <person name="Stajich J.E."/>
            <person name="Tripathy S."/>
            <person name="Wawra S."/>
            <person name="van West P."/>
            <person name="Whitty B.R."/>
            <person name="Coutinho P.M."/>
            <person name="Henrissat B."/>
            <person name="Martin F."/>
            <person name="Thomas P.D."/>
            <person name="Tyler B.M."/>
            <person name="De Vries R.P."/>
            <person name="Kamoun S."/>
            <person name="Yandell M."/>
            <person name="Tisserat N."/>
            <person name="Buell C.R."/>
        </authorList>
    </citation>
    <scope>NUCLEOTIDE SEQUENCE</scope>
    <source>
        <strain evidence="6">DAOM:BR144</strain>
    </source>
</reference>
<proteinExistence type="predicted"/>
<accession>K3WC34</accession>
<feature type="compositionally biased region" description="Basic and acidic residues" evidence="3">
    <location>
        <begin position="353"/>
        <end position="365"/>
    </location>
</feature>
<organism evidence="5 6">
    <name type="scientific">Globisporangium ultimum (strain ATCC 200006 / CBS 805.95 / DAOM BR144)</name>
    <name type="common">Pythium ultimum</name>
    <dbReference type="NCBI Taxonomy" id="431595"/>
    <lineage>
        <taxon>Eukaryota</taxon>
        <taxon>Sar</taxon>
        <taxon>Stramenopiles</taxon>
        <taxon>Oomycota</taxon>
        <taxon>Peronosporomycetes</taxon>
        <taxon>Pythiales</taxon>
        <taxon>Pythiaceae</taxon>
        <taxon>Globisporangium</taxon>
    </lineage>
</organism>
<name>K3WC34_GLOUD</name>
<feature type="compositionally biased region" description="Basic and acidic residues" evidence="3">
    <location>
        <begin position="272"/>
        <end position="283"/>
    </location>
</feature>
<dbReference type="eggNOG" id="ENOG502RWE5">
    <property type="taxonomic scope" value="Eukaryota"/>
</dbReference>
<evidence type="ECO:0000313" key="5">
    <source>
        <dbReference type="EnsemblProtists" id="PYU1_T002525"/>
    </source>
</evidence>
<dbReference type="Proteomes" id="UP000019132">
    <property type="component" value="Unassembled WGS sequence"/>
</dbReference>
<dbReference type="AlphaFoldDB" id="K3WC34"/>
<feature type="region of interest" description="Disordered" evidence="3">
    <location>
        <begin position="1"/>
        <end position="31"/>
    </location>
</feature>
<evidence type="ECO:0000259" key="4">
    <source>
        <dbReference type="Pfam" id="PF12656"/>
    </source>
</evidence>
<feature type="compositionally biased region" description="Basic and acidic residues" evidence="3">
    <location>
        <begin position="442"/>
        <end position="454"/>
    </location>
</feature>
<dbReference type="PANTHER" id="PTHR15818">
    <property type="entry name" value="G PATCH AND KOW-CONTAINING"/>
    <property type="match status" value="1"/>
</dbReference>
<feature type="compositionally biased region" description="Basic and acidic residues" evidence="3">
    <location>
        <begin position="372"/>
        <end position="395"/>
    </location>
</feature>
<dbReference type="EnsemblProtists" id="PYU1_T002525">
    <property type="protein sequence ID" value="PYU1_T002525"/>
    <property type="gene ID" value="PYU1_G002522"/>
</dbReference>
<dbReference type="InterPro" id="IPR026822">
    <property type="entry name" value="Spp2/MOS2_G-patch"/>
</dbReference>
<evidence type="ECO:0000256" key="2">
    <source>
        <dbReference type="ARBA" id="ARBA00023242"/>
    </source>
</evidence>
<dbReference type="GO" id="GO:0005681">
    <property type="term" value="C:spliceosomal complex"/>
    <property type="evidence" value="ECO:0007669"/>
    <property type="project" value="TreeGrafter"/>
</dbReference>
<evidence type="ECO:0000313" key="6">
    <source>
        <dbReference type="Proteomes" id="UP000019132"/>
    </source>
</evidence>
<reference evidence="5" key="3">
    <citation type="submission" date="2014-11" db="UniProtKB">
        <authorList>
            <consortium name="EnsemblProtists"/>
        </authorList>
    </citation>
    <scope>IDENTIFICATION</scope>
    <source>
        <strain evidence="5">DAOM BR144</strain>
    </source>
</reference>
<feature type="compositionally biased region" description="Basic and acidic residues" evidence="3">
    <location>
        <begin position="321"/>
        <end position="342"/>
    </location>
</feature>
<dbReference type="OMA" id="HSSAYEM"/>
<dbReference type="InParanoid" id="K3WC34"/>
<dbReference type="STRING" id="431595.K3WC34"/>
<feature type="region of interest" description="Disordered" evidence="3">
    <location>
        <begin position="272"/>
        <end position="454"/>
    </location>
</feature>
<dbReference type="GO" id="GO:0000398">
    <property type="term" value="P:mRNA splicing, via spliceosome"/>
    <property type="evidence" value="ECO:0007669"/>
    <property type="project" value="InterPro"/>
</dbReference>
<feature type="region of interest" description="Disordered" evidence="3">
    <location>
        <begin position="89"/>
        <end position="128"/>
    </location>
</feature>
<dbReference type="InterPro" id="IPR045166">
    <property type="entry name" value="Spp2-like"/>
</dbReference>
<sequence length="454" mass="50399">MKLGFSLKKARKPALQAAAAPSTSAGGGNGASSIASVFSSTLAMTRPAVEKVFVTDFDPNARQDIEFDEHGNAKKSLVIPLIKANAWKTQDGEDGDKDAEGGGDAVSAGAKSGETDSKSTQDDESEASLTADELAAKKLLEDAASHVKHDDLPSSHASTLVIPMNTASASASANAGARDEDGEKLKEIKAKLFNFEEQAKNKKQEGNEAPTAPILKQNVVPGMDELNDVNEKYRLDVSMRPDELDVHSSAYEMVPIEDFGAALLRGMGWKGSVDKDDKSAEPKPRHKLLGLGATIRPPMAGDNAKNKHKKKLASSSSSKPRSPEKPRQSGLNHTEKSKDRGARHASRSRSPRRSNDRENRKDRRDDRRRRSLSRERRSSRDDDRDRSRQRDDRHGSSASSSRRRSHSRDRTREHSRDDRREKERDSEKRRDRDGRRKRSRSRDRPSDRKRSSRR</sequence>
<feature type="domain" description="Spp2/MOS2 G-patch" evidence="4">
    <location>
        <begin position="244"/>
        <end position="294"/>
    </location>
</feature>
<feature type="compositionally biased region" description="Basic and acidic residues" evidence="3">
    <location>
        <begin position="408"/>
        <end position="434"/>
    </location>
</feature>
<feature type="compositionally biased region" description="Basic residues" evidence="3">
    <location>
        <begin position="343"/>
        <end position="352"/>
    </location>
</feature>